<gene>
    <name evidence="2" type="ORF">BGZ65_008072</name>
</gene>
<organism evidence="2 3">
    <name type="scientific">Modicella reniformis</name>
    <dbReference type="NCBI Taxonomy" id="1440133"/>
    <lineage>
        <taxon>Eukaryota</taxon>
        <taxon>Fungi</taxon>
        <taxon>Fungi incertae sedis</taxon>
        <taxon>Mucoromycota</taxon>
        <taxon>Mortierellomycotina</taxon>
        <taxon>Mortierellomycetes</taxon>
        <taxon>Mortierellales</taxon>
        <taxon>Mortierellaceae</taxon>
        <taxon>Modicella</taxon>
    </lineage>
</organism>
<dbReference type="EMBL" id="JAAAHW010004304">
    <property type="protein sequence ID" value="KAF9975845.1"/>
    <property type="molecule type" value="Genomic_DNA"/>
</dbReference>
<dbReference type="SUPFAM" id="SSF69047">
    <property type="entry name" value="Hypothetical protein YjbJ"/>
    <property type="match status" value="1"/>
</dbReference>
<evidence type="ECO:0000256" key="1">
    <source>
        <dbReference type="SAM" id="MobiDB-lite"/>
    </source>
</evidence>
<feature type="region of interest" description="Disordered" evidence="1">
    <location>
        <begin position="72"/>
        <end position="99"/>
    </location>
</feature>
<dbReference type="Proteomes" id="UP000749646">
    <property type="component" value="Unassembled WGS sequence"/>
</dbReference>
<evidence type="ECO:0008006" key="4">
    <source>
        <dbReference type="Google" id="ProtNLM"/>
    </source>
</evidence>
<proteinExistence type="predicted"/>
<dbReference type="OrthoDB" id="9999611at2759"/>
<name>A0A9P6JGK5_9FUNG</name>
<feature type="compositionally biased region" description="Low complexity" evidence="1">
    <location>
        <begin position="84"/>
        <end position="93"/>
    </location>
</feature>
<dbReference type="AlphaFoldDB" id="A0A9P6JGK5"/>
<evidence type="ECO:0000313" key="3">
    <source>
        <dbReference type="Proteomes" id="UP000749646"/>
    </source>
</evidence>
<keyword evidence="3" id="KW-1185">Reference proteome</keyword>
<accession>A0A9P6JGK5</accession>
<evidence type="ECO:0000313" key="2">
    <source>
        <dbReference type="EMBL" id="KAF9975845.1"/>
    </source>
</evidence>
<comment type="caution">
    <text evidence="2">The sequence shown here is derived from an EMBL/GenBank/DDBJ whole genome shotgun (WGS) entry which is preliminary data.</text>
</comment>
<reference evidence="2" key="1">
    <citation type="journal article" date="2020" name="Fungal Divers.">
        <title>Resolving the Mortierellaceae phylogeny through synthesis of multi-gene phylogenetics and phylogenomics.</title>
        <authorList>
            <person name="Vandepol N."/>
            <person name="Liber J."/>
            <person name="Desiro A."/>
            <person name="Na H."/>
            <person name="Kennedy M."/>
            <person name="Barry K."/>
            <person name="Grigoriev I.V."/>
            <person name="Miller A.N."/>
            <person name="O'Donnell K."/>
            <person name="Stajich J.E."/>
            <person name="Bonito G."/>
        </authorList>
    </citation>
    <scope>NUCLEOTIDE SEQUENCE</scope>
    <source>
        <strain evidence="2">MES-2147</strain>
    </source>
</reference>
<protein>
    <recommendedName>
        <fullName evidence="4">CsbD-like domain-containing protein</fullName>
    </recommendedName>
</protein>
<sequence length="139" mass="14714">MYNMYASTHFYNTSPKKLFFPFHYKPQTRISFLSPPTSTHNIMSNLGEKLSNTVNSYIGGAKQTVGDAIGNPTMAGEGAAQKTQAEVAQQAADAKAHAEGVGNTVQGKLQKATGSLTGNTSLEAKGHANVAKGEIQKNV</sequence>
<dbReference type="InterPro" id="IPR036629">
    <property type="entry name" value="YjbJ_sf"/>
</dbReference>